<evidence type="ECO:0000313" key="1">
    <source>
        <dbReference type="EMBL" id="THU42265.1"/>
    </source>
</evidence>
<comment type="caution">
    <text evidence="1">The sequence shown here is derived from an EMBL/GenBank/DDBJ whole genome shotgun (WGS) entry which is preliminary data.</text>
</comment>
<sequence length="135" mass="15088">MWFNSMQSEEPYQGLTCRDPLEREAVDFGERRTRCAGLSSARAVRQVWVRSRNERNPSCLVATIECGTPRNRLPVISRRKVGMTSSNPPLIALGDTTCYKGRDKGFAIPRGMSRRLIGSGLVKGTHRSRSESESS</sequence>
<accession>A0A4S8I2V0</accession>
<protein>
    <submittedName>
        <fullName evidence="1">Uncharacterized protein</fullName>
    </submittedName>
</protein>
<gene>
    <name evidence="1" type="ORF">C4D60_Mb00t14770</name>
</gene>
<organism evidence="1 2">
    <name type="scientific">Musa balbisiana</name>
    <name type="common">Banana</name>
    <dbReference type="NCBI Taxonomy" id="52838"/>
    <lineage>
        <taxon>Eukaryota</taxon>
        <taxon>Viridiplantae</taxon>
        <taxon>Streptophyta</taxon>
        <taxon>Embryophyta</taxon>
        <taxon>Tracheophyta</taxon>
        <taxon>Spermatophyta</taxon>
        <taxon>Magnoliopsida</taxon>
        <taxon>Liliopsida</taxon>
        <taxon>Zingiberales</taxon>
        <taxon>Musaceae</taxon>
        <taxon>Musa</taxon>
    </lineage>
</organism>
<dbReference type="Proteomes" id="UP000317650">
    <property type="component" value="Unassembled WGS sequence"/>
</dbReference>
<reference evidence="1 2" key="1">
    <citation type="journal article" date="2019" name="Nat. Plants">
        <title>Genome sequencing of Musa balbisiana reveals subgenome evolution and function divergence in polyploid bananas.</title>
        <authorList>
            <person name="Yao X."/>
        </authorList>
    </citation>
    <scope>NUCLEOTIDE SEQUENCE [LARGE SCALE GENOMIC DNA]</scope>
    <source>
        <strain evidence="2">cv. DH-PKW</strain>
        <tissue evidence="1">Leaves</tissue>
    </source>
</reference>
<keyword evidence="2" id="KW-1185">Reference proteome</keyword>
<name>A0A4S8I2V0_MUSBA</name>
<dbReference type="EMBL" id="PYDT01002037">
    <property type="protein sequence ID" value="THU42265.1"/>
    <property type="molecule type" value="Genomic_DNA"/>
</dbReference>
<evidence type="ECO:0000313" key="2">
    <source>
        <dbReference type="Proteomes" id="UP000317650"/>
    </source>
</evidence>
<dbReference type="AlphaFoldDB" id="A0A4S8I2V0"/>
<proteinExistence type="predicted"/>